<evidence type="ECO:0000313" key="1">
    <source>
        <dbReference type="Ensembl" id="ENSMAMP00000006633.1"/>
    </source>
</evidence>
<protein>
    <submittedName>
        <fullName evidence="1">Uncharacterized protein</fullName>
    </submittedName>
</protein>
<dbReference type="Ensembl" id="ENSMAMT00000006818.2">
    <property type="protein sequence ID" value="ENSMAMP00000006633.1"/>
    <property type="gene ID" value="ENSMAMG00000004510.2"/>
</dbReference>
<dbReference type="STRING" id="205130.ENSMAMP00000006633"/>
<proteinExistence type="predicted"/>
<dbReference type="GeneTree" id="ENSGT01030000234896"/>
<sequence>VVESACPVDGNVCLLLIQLHCTKLTKLKQTIKHWTVLSDINSHTSLHLFAILRHVVWSDGLQELNVVVTVVLCHLFTTGFVMTHIDLHFPVESIVQQEVVCHADPVGFHGMALSVVVVPHITLRRNNHTECRAHRLLSSATGSSC</sequence>
<accession>A0A3Q3KYM2</accession>
<evidence type="ECO:0000313" key="2">
    <source>
        <dbReference type="Proteomes" id="UP000261640"/>
    </source>
</evidence>
<dbReference type="Proteomes" id="UP000261640">
    <property type="component" value="Unplaced"/>
</dbReference>
<reference evidence="1" key="2">
    <citation type="submission" date="2025-09" db="UniProtKB">
        <authorList>
            <consortium name="Ensembl"/>
        </authorList>
    </citation>
    <scope>IDENTIFICATION</scope>
</reference>
<keyword evidence="2" id="KW-1185">Reference proteome</keyword>
<name>A0A3Q3KYM2_9TELE</name>
<reference evidence="1" key="1">
    <citation type="submission" date="2025-08" db="UniProtKB">
        <authorList>
            <consortium name="Ensembl"/>
        </authorList>
    </citation>
    <scope>IDENTIFICATION</scope>
</reference>
<dbReference type="AlphaFoldDB" id="A0A3Q3KYM2"/>
<dbReference type="InParanoid" id="A0A3Q3KYM2"/>
<organism evidence="1 2">
    <name type="scientific">Mastacembelus armatus</name>
    <name type="common">zig-zag eel</name>
    <dbReference type="NCBI Taxonomy" id="205130"/>
    <lineage>
        <taxon>Eukaryota</taxon>
        <taxon>Metazoa</taxon>
        <taxon>Chordata</taxon>
        <taxon>Craniata</taxon>
        <taxon>Vertebrata</taxon>
        <taxon>Euteleostomi</taxon>
        <taxon>Actinopterygii</taxon>
        <taxon>Neopterygii</taxon>
        <taxon>Teleostei</taxon>
        <taxon>Neoteleostei</taxon>
        <taxon>Acanthomorphata</taxon>
        <taxon>Anabantaria</taxon>
        <taxon>Synbranchiformes</taxon>
        <taxon>Mastacembelidae</taxon>
        <taxon>Mastacembelus</taxon>
    </lineage>
</organism>